<sequence length="210" mass="24262">MKLAPVFIIEEYEQLKAVSDPFRTTILGHLIEMPYTGQQLAQLLALPRSKIHYHLAELEKNGFIRVVKTEVKNGIIQKFYRAVAWSFVPGERLLPHRTEVENYFREFTLNTVGRARLRTLTAPEEAFQVQSANKDAWPRIAMQMEVHLKPEKFAGWLARYRALLQELDDMNDPGSEESRLFYLASVGFQAEGPLFADGDEYEDEEEALKE</sequence>
<reference evidence="1" key="1">
    <citation type="submission" date="2024-12" db="EMBL/GenBank/DDBJ databases">
        <authorList>
            <person name="Wu N."/>
        </authorList>
    </citation>
    <scope>NUCLEOTIDE SEQUENCE</scope>
    <source>
        <strain evidence="1">P15</strain>
    </source>
</reference>
<organism evidence="1 2">
    <name type="scientific">Paenibacillus mesotrionivorans</name>
    <dbReference type="NCBI Taxonomy" id="3160968"/>
    <lineage>
        <taxon>Bacteria</taxon>
        <taxon>Bacillati</taxon>
        <taxon>Bacillota</taxon>
        <taxon>Bacilli</taxon>
        <taxon>Bacillales</taxon>
        <taxon>Paenibacillaceae</taxon>
        <taxon>Paenibacillus</taxon>
    </lineage>
</organism>
<protein>
    <submittedName>
        <fullName evidence="1">ArsR/SmtB family transcription factor</fullName>
    </submittedName>
</protein>
<dbReference type="EMBL" id="JBJURJ010000031">
    <property type="protein sequence ID" value="MFM9332456.1"/>
    <property type="molecule type" value="Genomic_DNA"/>
</dbReference>
<accession>A0ACC7P7Y2</accession>
<name>A0ACC7P7Y2_9BACL</name>
<evidence type="ECO:0000313" key="2">
    <source>
        <dbReference type="Proteomes" id="UP001631969"/>
    </source>
</evidence>
<comment type="caution">
    <text evidence="1">The sequence shown here is derived from an EMBL/GenBank/DDBJ whole genome shotgun (WGS) entry which is preliminary data.</text>
</comment>
<evidence type="ECO:0000313" key="1">
    <source>
        <dbReference type="EMBL" id="MFM9332456.1"/>
    </source>
</evidence>
<keyword evidence="2" id="KW-1185">Reference proteome</keyword>
<proteinExistence type="predicted"/>
<gene>
    <name evidence="1" type="ORF">ACI1P1_29590</name>
</gene>
<dbReference type="Proteomes" id="UP001631969">
    <property type="component" value="Unassembled WGS sequence"/>
</dbReference>